<evidence type="ECO:0000313" key="2">
    <source>
        <dbReference type="EMBL" id="SMC06649.1"/>
    </source>
</evidence>
<keyword evidence="3" id="KW-1185">Reference proteome</keyword>
<dbReference type="STRING" id="28034.BFX07_12985"/>
<sequence>MDLRSFHIDWDLERQGALDQARHQRRLREAIKAQLSEIITEEQIITAQGGKILKIPIKTLEHYRFRFNPHQGVDVGQTGSPLQGDISLTMPSSPKSQGENPGCQDIPGLDYYEVDVSIDEIDDVLFSQLGLPDLQAKPVRTSAACQPQFKDVRDRGLMANLDKRRSLQQNLLRHARVGQPQIGPWTSHDLRFRTWQMDPEPTHNAVVIAMRDISGSMGDLKKRVARTFAAWMLKFLRSRYESVEEVFIVHHTEAREVAQEDFFALGESGGTKVSSAYALCQHVIETQYPAEQWNIYAVHFSDGDNWSETDNQRARDYLEHILPGVNLFGYAEIREGSYPSTLMNQFRHIEHPHFKTVMLSHLKDVYPALLHFFPLSQEA</sequence>
<accession>A0A1W1WKG2</accession>
<feature type="compositionally biased region" description="Polar residues" evidence="1">
    <location>
        <begin position="89"/>
        <end position="99"/>
    </location>
</feature>
<dbReference type="OrthoDB" id="9788289at2"/>
<feature type="region of interest" description="Disordered" evidence="1">
    <location>
        <begin position="74"/>
        <end position="104"/>
    </location>
</feature>
<proteinExistence type="predicted"/>
<dbReference type="RefSeq" id="WP_084661678.1">
    <property type="nucleotide sequence ID" value="NZ_FWWY01000001.1"/>
</dbReference>
<reference evidence="3" key="1">
    <citation type="submission" date="2017-04" db="EMBL/GenBank/DDBJ databases">
        <authorList>
            <person name="Varghese N."/>
            <person name="Submissions S."/>
        </authorList>
    </citation>
    <scope>NUCLEOTIDE SEQUENCE [LARGE SCALE GENOMIC DNA]</scope>
    <source>
        <strain evidence="3">DSM 9293</strain>
    </source>
</reference>
<dbReference type="PANTHER" id="PTHR30510:SF2">
    <property type="entry name" value="UPF0229 PROTEIN YEAH"/>
    <property type="match status" value="1"/>
</dbReference>
<evidence type="ECO:0008006" key="4">
    <source>
        <dbReference type="Google" id="ProtNLM"/>
    </source>
</evidence>
<evidence type="ECO:0000313" key="3">
    <source>
        <dbReference type="Proteomes" id="UP000192660"/>
    </source>
</evidence>
<dbReference type="PANTHER" id="PTHR30510">
    <property type="entry name" value="UPF0229 PROTEIN YEAH"/>
    <property type="match status" value="1"/>
</dbReference>
<gene>
    <name evidence="2" type="ORF">SAMN00768000_2932</name>
</gene>
<dbReference type="Proteomes" id="UP000192660">
    <property type="component" value="Unassembled WGS sequence"/>
</dbReference>
<organism evidence="2 3">
    <name type="scientific">Sulfobacillus thermosulfidooxidans (strain DSM 9293 / VKM B-1269 / AT-1)</name>
    <dbReference type="NCBI Taxonomy" id="929705"/>
    <lineage>
        <taxon>Bacteria</taxon>
        <taxon>Bacillati</taxon>
        <taxon>Bacillota</taxon>
        <taxon>Clostridia</taxon>
        <taxon>Eubacteriales</taxon>
        <taxon>Clostridiales Family XVII. Incertae Sedis</taxon>
        <taxon>Sulfobacillus</taxon>
    </lineage>
</organism>
<dbReference type="AlphaFoldDB" id="A0A1W1WKG2"/>
<evidence type="ECO:0000256" key="1">
    <source>
        <dbReference type="SAM" id="MobiDB-lite"/>
    </source>
</evidence>
<protein>
    <recommendedName>
        <fullName evidence="4">Sporulation protein YhbH</fullName>
    </recommendedName>
</protein>
<dbReference type="Pfam" id="PF04285">
    <property type="entry name" value="DUF444"/>
    <property type="match status" value="2"/>
</dbReference>
<name>A0A1W1WKG2_SULTA</name>
<dbReference type="EMBL" id="FWWY01000001">
    <property type="protein sequence ID" value="SMC06649.1"/>
    <property type="molecule type" value="Genomic_DNA"/>
</dbReference>
<dbReference type="InterPro" id="IPR006698">
    <property type="entry name" value="UPF0229"/>
</dbReference>